<accession>A0A0K9NQH3</accession>
<gene>
    <name evidence="3" type="ORF">ZOSMA_70G00480</name>
</gene>
<name>A0A0K9NQH3_ZOSMR</name>
<dbReference type="EMBL" id="LFYR01001823">
    <property type="protein sequence ID" value="KMZ59034.1"/>
    <property type="molecule type" value="Genomic_DNA"/>
</dbReference>
<dbReference type="Pfam" id="PF03195">
    <property type="entry name" value="LOB"/>
    <property type="match status" value="1"/>
</dbReference>
<evidence type="ECO:0000313" key="4">
    <source>
        <dbReference type="Proteomes" id="UP000036987"/>
    </source>
</evidence>
<evidence type="ECO:0000256" key="1">
    <source>
        <dbReference type="ARBA" id="ARBA00005474"/>
    </source>
</evidence>
<keyword evidence="4" id="KW-1185">Reference proteome</keyword>
<proteinExistence type="inferred from homology"/>
<comment type="caution">
    <text evidence="3">The sequence shown here is derived from an EMBL/GenBank/DDBJ whole genome shotgun (WGS) entry which is preliminary data.</text>
</comment>
<dbReference type="PANTHER" id="PTHR31304:SF73">
    <property type="entry name" value="OS01G0511000 PROTEIN"/>
    <property type="match status" value="1"/>
</dbReference>
<dbReference type="OrthoDB" id="1922547at2759"/>
<protein>
    <submittedName>
        <fullName evidence="3">LOB domain-containing protein 41</fullName>
    </submittedName>
</protein>
<dbReference type="PROSITE" id="PS50891">
    <property type="entry name" value="LOB"/>
    <property type="match status" value="1"/>
</dbReference>
<dbReference type="InterPro" id="IPR004883">
    <property type="entry name" value="LOB"/>
</dbReference>
<feature type="domain" description="LOB" evidence="2">
    <location>
        <begin position="3"/>
        <end position="109"/>
    </location>
</feature>
<comment type="similarity">
    <text evidence="1">Belongs to the LOB domain-containing protein family.</text>
</comment>
<dbReference type="AlphaFoldDB" id="A0A0K9NQH3"/>
<sequence length="261" mass="29543">MRMSCNGCRVLRKGCAQDCTIRPCLQWIETADSQANVTLFLAKFYGRAGLLNLINAAEHHHRPFIFRSLLYEACGRIVNPIYGTVGLLWSGNWQLCQTAVEAVLKGAPVIQIPPETTDETANPIPMPLLKAFDIRHVSRDHKTQQVDLHKVKVANSTRTRFKRSSKRHVINNHDNSGNYKPPIFDVHGNDRRWMNLYETNKSTAIRSGQPIQTTTEDSKEDNVKLELTIGRCPISPPTDAVSHSTTVDRCIELSMSDYKRF</sequence>
<dbReference type="Proteomes" id="UP000036987">
    <property type="component" value="Unassembled WGS sequence"/>
</dbReference>
<organism evidence="3 4">
    <name type="scientific">Zostera marina</name>
    <name type="common">Eelgrass</name>
    <dbReference type="NCBI Taxonomy" id="29655"/>
    <lineage>
        <taxon>Eukaryota</taxon>
        <taxon>Viridiplantae</taxon>
        <taxon>Streptophyta</taxon>
        <taxon>Embryophyta</taxon>
        <taxon>Tracheophyta</taxon>
        <taxon>Spermatophyta</taxon>
        <taxon>Magnoliopsida</taxon>
        <taxon>Liliopsida</taxon>
        <taxon>Zosteraceae</taxon>
        <taxon>Zostera</taxon>
    </lineage>
</organism>
<dbReference type="GO" id="GO:0010468">
    <property type="term" value="P:regulation of gene expression"/>
    <property type="evidence" value="ECO:0000318"/>
    <property type="project" value="GO_Central"/>
</dbReference>
<dbReference type="PANTHER" id="PTHR31304">
    <property type="entry name" value="LOB DOMAIN-CONTAINING PROTEIN 38"/>
    <property type="match status" value="1"/>
</dbReference>
<reference evidence="4" key="1">
    <citation type="journal article" date="2016" name="Nature">
        <title>The genome of the seagrass Zostera marina reveals angiosperm adaptation to the sea.</title>
        <authorList>
            <person name="Olsen J.L."/>
            <person name="Rouze P."/>
            <person name="Verhelst B."/>
            <person name="Lin Y.-C."/>
            <person name="Bayer T."/>
            <person name="Collen J."/>
            <person name="Dattolo E."/>
            <person name="De Paoli E."/>
            <person name="Dittami S."/>
            <person name="Maumus F."/>
            <person name="Michel G."/>
            <person name="Kersting A."/>
            <person name="Lauritano C."/>
            <person name="Lohaus R."/>
            <person name="Toepel M."/>
            <person name="Tonon T."/>
            <person name="Vanneste K."/>
            <person name="Amirebrahimi M."/>
            <person name="Brakel J."/>
            <person name="Bostroem C."/>
            <person name="Chovatia M."/>
            <person name="Grimwood J."/>
            <person name="Jenkins J.W."/>
            <person name="Jueterbock A."/>
            <person name="Mraz A."/>
            <person name="Stam W.T."/>
            <person name="Tice H."/>
            <person name="Bornberg-Bauer E."/>
            <person name="Green P.J."/>
            <person name="Pearson G.A."/>
            <person name="Procaccini G."/>
            <person name="Duarte C.M."/>
            <person name="Schmutz J."/>
            <person name="Reusch T.B.H."/>
            <person name="Van de Peer Y."/>
        </authorList>
    </citation>
    <scope>NUCLEOTIDE SEQUENCE [LARGE SCALE GENOMIC DNA]</scope>
    <source>
        <strain evidence="4">cv. Finnish</strain>
    </source>
</reference>
<evidence type="ECO:0000259" key="2">
    <source>
        <dbReference type="PROSITE" id="PS50891"/>
    </source>
</evidence>
<evidence type="ECO:0000313" key="3">
    <source>
        <dbReference type="EMBL" id="KMZ59034.1"/>
    </source>
</evidence>